<accession>A0ABD0ZDB3</accession>
<gene>
    <name evidence="1" type="ORF">AAG570_009769</name>
</gene>
<keyword evidence="2" id="KW-1185">Reference proteome</keyword>
<evidence type="ECO:0000313" key="2">
    <source>
        <dbReference type="Proteomes" id="UP001558652"/>
    </source>
</evidence>
<organism evidence="1 2">
    <name type="scientific">Ranatra chinensis</name>
    <dbReference type="NCBI Taxonomy" id="642074"/>
    <lineage>
        <taxon>Eukaryota</taxon>
        <taxon>Metazoa</taxon>
        <taxon>Ecdysozoa</taxon>
        <taxon>Arthropoda</taxon>
        <taxon>Hexapoda</taxon>
        <taxon>Insecta</taxon>
        <taxon>Pterygota</taxon>
        <taxon>Neoptera</taxon>
        <taxon>Paraneoptera</taxon>
        <taxon>Hemiptera</taxon>
        <taxon>Heteroptera</taxon>
        <taxon>Panheteroptera</taxon>
        <taxon>Nepomorpha</taxon>
        <taxon>Nepidae</taxon>
        <taxon>Ranatrinae</taxon>
        <taxon>Ranatra</taxon>
    </lineage>
</organism>
<dbReference type="AlphaFoldDB" id="A0ABD0ZDB3"/>
<evidence type="ECO:0000313" key="1">
    <source>
        <dbReference type="EMBL" id="KAL1138074.1"/>
    </source>
</evidence>
<reference evidence="1 2" key="1">
    <citation type="submission" date="2024-07" db="EMBL/GenBank/DDBJ databases">
        <title>Chromosome-level genome assembly of the water stick insect Ranatra chinensis (Heteroptera: Nepidae).</title>
        <authorList>
            <person name="Liu X."/>
        </authorList>
    </citation>
    <scope>NUCLEOTIDE SEQUENCE [LARGE SCALE GENOMIC DNA]</scope>
    <source>
        <strain evidence="1">Cailab_2021Rc</strain>
        <tissue evidence="1">Muscle</tissue>
    </source>
</reference>
<dbReference type="EMBL" id="JBFDAA010000004">
    <property type="protein sequence ID" value="KAL1138074.1"/>
    <property type="molecule type" value="Genomic_DNA"/>
</dbReference>
<comment type="caution">
    <text evidence="1">The sequence shown here is derived from an EMBL/GenBank/DDBJ whole genome shotgun (WGS) entry which is preliminary data.</text>
</comment>
<dbReference type="Proteomes" id="UP001558652">
    <property type="component" value="Unassembled WGS sequence"/>
</dbReference>
<name>A0ABD0ZDB3_9HEMI</name>
<protein>
    <submittedName>
        <fullName evidence="1">Uncharacterized protein</fullName>
    </submittedName>
</protein>
<sequence length="506" mass="58178">MFYHKKQEATEIRARAETVDSTLFGHEKLTQYNKDATNQPMAPGEMKSLCDISLNRSTDQFTIWAKLPIVVNNHFSDALSSQDVLVSELKFGLVTAEMVYNRELEDLLALVRKAAVKRSTSGVDFGLPKFNRRHLVILIAKCNSASKDHPFYNYQFFIVKSCSVKKYSDQIKHNIERDWTGEMSIALNLDRIYDYLDVSLNTSFMLSCVAYCEMLDELRTLLKYMMLKSSDDVPLAYSSRLSAERALLPLQRLALHRSTLHRILGELPDRTREAIRCKTTLENINMVLDNCYEVLNSLHGQYYIADIENLLDFSSKLSSLKFRKQKFEQTLTSGDAKSRKFEDRLTKVPSDREALEYIKNQPNQEADIMEAMRSEILARKSTKNSGSGRSFNLIDLASDREDSFISQKNGYKQRNQDISDEDTYELIEVSLNSTCLMRGNNISGSKQLLHKSFKESPTYHQDPVDTVGYEGFRAISRKSNEIHPKEEIENVYEEIDEKEGVRTVEK</sequence>
<proteinExistence type="predicted"/>